<proteinExistence type="predicted"/>
<name>A0AAV4WF40_9ARAC</name>
<reference evidence="1 2" key="1">
    <citation type="submission" date="2021-06" db="EMBL/GenBank/DDBJ databases">
        <title>Caerostris darwini draft genome.</title>
        <authorList>
            <person name="Kono N."/>
            <person name="Arakawa K."/>
        </authorList>
    </citation>
    <scope>NUCLEOTIDE SEQUENCE [LARGE SCALE GENOMIC DNA]</scope>
</reference>
<accession>A0AAV4WF40</accession>
<gene>
    <name evidence="1" type="ORF">CDAR_235821</name>
</gene>
<comment type="caution">
    <text evidence="1">The sequence shown here is derived from an EMBL/GenBank/DDBJ whole genome shotgun (WGS) entry which is preliminary data.</text>
</comment>
<dbReference type="Proteomes" id="UP001054837">
    <property type="component" value="Unassembled WGS sequence"/>
</dbReference>
<organism evidence="1 2">
    <name type="scientific">Caerostris darwini</name>
    <dbReference type="NCBI Taxonomy" id="1538125"/>
    <lineage>
        <taxon>Eukaryota</taxon>
        <taxon>Metazoa</taxon>
        <taxon>Ecdysozoa</taxon>
        <taxon>Arthropoda</taxon>
        <taxon>Chelicerata</taxon>
        <taxon>Arachnida</taxon>
        <taxon>Araneae</taxon>
        <taxon>Araneomorphae</taxon>
        <taxon>Entelegynae</taxon>
        <taxon>Araneoidea</taxon>
        <taxon>Araneidae</taxon>
        <taxon>Caerostris</taxon>
    </lineage>
</organism>
<protein>
    <submittedName>
        <fullName evidence="1">Uncharacterized protein</fullName>
    </submittedName>
</protein>
<sequence length="91" mass="10586">MTNAHMQHIKKTFDNDNQTVPFDHQFITLISLLRNRKKIKYPPRILSTPFEEDQAGAINKASNELFYQFQLTTRPASVLDGLRQRTNEPKA</sequence>
<evidence type="ECO:0000313" key="1">
    <source>
        <dbReference type="EMBL" id="GIY80596.1"/>
    </source>
</evidence>
<dbReference type="EMBL" id="BPLQ01014527">
    <property type="protein sequence ID" value="GIY80596.1"/>
    <property type="molecule type" value="Genomic_DNA"/>
</dbReference>
<evidence type="ECO:0000313" key="2">
    <source>
        <dbReference type="Proteomes" id="UP001054837"/>
    </source>
</evidence>
<keyword evidence="2" id="KW-1185">Reference proteome</keyword>
<dbReference type="AlphaFoldDB" id="A0AAV4WF40"/>